<dbReference type="PANTHER" id="PTHR35894:SF1">
    <property type="entry name" value="PHOSPHORIBULOKINASE _ URIDINE KINASE FAMILY"/>
    <property type="match status" value="1"/>
</dbReference>
<evidence type="ECO:0000259" key="1">
    <source>
        <dbReference type="Pfam" id="PF13401"/>
    </source>
</evidence>
<proteinExistence type="predicted"/>
<reference evidence="2 3" key="1">
    <citation type="submission" date="2021-01" db="EMBL/GenBank/DDBJ databases">
        <title>Whole genome shotgun sequence of Planotetraspora phitsanulokensis NBRC 104273.</title>
        <authorList>
            <person name="Komaki H."/>
            <person name="Tamura T."/>
        </authorList>
    </citation>
    <scope>NUCLEOTIDE SEQUENCE [LARGE SCALE GENOMIC DNA]</scope>
    <source>
        <strain evidence="2 3">NBRC 104273</strain>
    </source>
</reference>
<sequence length="257" mass="28924">MSTSRLGSDQEEDHYLSVEGTNVVPTDSLNVTLNNLTDVVTTAGMGCIYGDAGLGKTLAVNQALRALAPDCTIRLQFRSRSRTRDIRHLLFDALEIDGTPATKPIVLDHLLKRVLSERFRVLVCDEAQWMLPECFEYWRYLWDDPCTELALVFVGGGDCYQKLRSESVLSSRIRIWQQFHRMTGDQVLKSIPEYHPLWANVDPDDILFADSHACNGNFRAWAKLTAHAVIALSKSERATLDRQFLARLVSRIGGRGA</sequence>
<dbReference type="Proteomes" id="UP000622547">
    <property type="component" value="Unassembled WGS sequence"/>
</dbReference>
<evidence type="ECO:0000313" key="3">
    <source>
        <dbReference type="Proteomes" id="UP000622547"/>
    </source>
</evidence>
<dbReference type="EMBL" id="BOOP01000050">
    <property type="protein sequence ID" value="GII43071.1"/>
    <property type="molecule type" value="Genomic_DNA"/>
</dbReference>
<protein>
    <recommendedName>
        <fullName evidence="1">ORC1/DEAH AAA+ ATPase domain-containing protein</fullName>
    </recommendedName>
</protein>
<dbReference type="PANTHER" id="PTHR35894">
    <property type="entry name" value="GENERAL SECRETION PATHWAY PROTEIN A-RELATED"/>
    <property type="match status" value="1"/>
</dbReference>
<dbReference type="GO" id="GO:0016887">
    <property type="term" value="F:ATP hydrolysis activity"/>
    <property type="evidence" value="ECO:0007669"/>
    <property type="project" value="InterPro"/>
</dbReference>
<evidence type="ECO:0000313" key="2">
    <source>
        <dbReference type="EMBL" id="GII43071.1"/>
    </source>
</evidence>
<dbReference type="InterPro" id="IPR027417">
    <property type="entry name" value="P-loop_NTPase"/>
</dbReference>
<organism evidence="2 3">
    <name type="scientific">Planotetraspora phitsanulokensis</name>
    <dbReference type="NCBI Taxonomy" id="575192"/>
    <lineage>
        <taxon>Bacteria</taxon>
        <taxon>Bacillati</taxon>
        <taxon>Actinomycetota</taxon>
        <taxon>Actinomycetes</taxon>
        <taxon>Streptosporangiales</taxon>
        <taxon>Streptosporangiaceae</taxon>
        <taxon>Planotetraspora</taxon>
    </lineage>
</organism>
<gene>
    <name evidence="2" type="ORF">Pph01_80740</name>
</gene>
<dbReference type="SUPFAM" id="SSF52540">
    <property type="entry name" value="P-loop containing nucleoside triphosphate hydrolases"/>
    <property type="match status" value="1"/>
</dbReference>
<name>A0A8J3XKF6_9ACTN</name>
<accession>A0A8J3XKF6</accession>
<dbReference type="Pfam" id="PF13401">
    <property type="entry name" value="AAA_22"/>
    <property type="match status" value="1"/>
</dbReference>
<dbReference type="InterPro" id="IPR052026">
    <property type="entry name" value="ExeA_AAA_ATPase_DNA-bind"/>
</dbReference>
<dbReference type="InterPro" id="IPR049945">
    <property type="entry name" value="AAA_22"/>
</dbReference>
<keyword evidence="3" id="KW-1185">Reference proteome</keyword>
<feature type="domain" description="ORC1/DEAH AAA+ ATPase" evidence="1">
    <location>
        <begin position="42"/>
        <end position="162"/>
    </location>
</feature>
<dbReference type="AlphaFoldDB" id="A0A8J3XKF6"/>
<comment type="caution">
    <text evidence="2">The sequence shown here is derived from an EMBL/GenBank/DDBJ whole genome shotgun (WGS) entry which is preliminary data.</text>
</comment>
<dbReference type="RefSeq" id="WP_204078464.1">
    <property type="nucleotide sequence ID" value="NZ_BAABHI010000022.1"/>
</dbReference>